<evidence type="ECO:0000313" key="3">
    <source>
        <dbReference type="EMBL" id="KCZ98525.1"/>
    </source>
</evidence>
<dbReference type="PATRIC" id="fig|1280954.3.peg.2013"/>
<evidence type="ECO:0000313" key="4">
    <source>
        <dbReference type="Proteomes" id="UP000027100"/>
    </source>
</evidence>
<keyword evidence="4" id="KW-1185">Reference proteome</keyword>
<gene>
    <name evidence="3" type="ORF">HPO_09940</name>
</gene>
<feature type="region of interest" description="Disordered" evidence="1">
    <location>
        <begin position="80"/>
        <end position="206"/>
    </location>
</feature>
<proteinExistence type="predicted"/>
<comment type="caution">
    <text evidence="3">The sequence shown here is derived from an EMBL/GenBank/DDBJ whole genome shotgun (WGS) entry which is preliminary data.</text>
</comment>
<feature type="chain" id="PRO_5001615423" description="TolA protein" evidence="2">
    <location>
        <begin position="20"/>
        <end position="307"/>
    </location>
</feature>
<keyword evidence="2" id="KW-0732">Signal</keyword>
<sequence length="307" mass="33726">MLRGLTVSALVHASVLAMAVFSWPQSRDDCQDQIDRIRREQPGISSVEILMQLPQCASSADLPIDFVEIGRVADLAELRKSDTPQPEAQPEAAPEPVDEQPPPPEPEPAPEPEPEVAVPDPRQPEPEPPKKPEPKPEPKKEEPKPKPKPVEKPPAKPKDDLSFLDDFESALQSKRTSEQRPDAQQTDRPVLANSDRDQTGAGARTGATASLQAALRRQIMECWATVDDLPPEHQIDVTVNMKLARDGSVMSTSLLNPRSRPVGRSGIAVDRALLAVRKCGEIGNYRLPAEDYELWKDIDVTLGPKQG</sequence>
<accession>A0A062VK92</accession>
<protein>
    <recommendedName>
        <fullName evidence="5">TolA protein</fullName>
    </recommendedName>
</protein>
<dbReference type="EMBL" id="ARYM01000010">
    <property type="protein sequence ID" value="KCZ98525.1"/>
    <property type="molecule type" value="Genomic_DNA"/>
</dbReference>
<dbReference type="OrthoDB" id="7161229at2"/>
<dbReference type="AlphaFoldDB" id="A0A062VK92"/>
<dbReference type="eggNOG" id="COG3266">
    <property type="taxonomic scope" value="Bacteria"/>
</dbReference>
<dbReference type="STRING" id="1280954.HPO_09940"/>
<feature type="compositionally biased region" description="Low complexity" evidence="1">
    <location>
        <begin position="84"/>
        <end position="95"/>
    </location>
</feature>
<feature type="compositionally biased region" description="Basic and acidic residues" evidence="1">
    <location>
        <begin position="122"/>
        <end position="161"/>
    </location>
</feature>
<organism evidence="3 4">
    <name type="scientific">Hyphomonas polymorpha PS728</name>
    <dbReference type="NCBI Taxonomy" id="1280954"/>
    <lineage>
        <taxon>Bacteria</taxon>
        <taxon>Pseudomonadati</taxon>
        <taxon>Pseudomonadota</taxon>
        <taxon>Alphaproteobacteria</taxon>
        <taxon>Hyphomonadales</taxon>
        <taxon>Hyphomonadaceae</taxon>
        <taxon>Hyphomonas</taxon>
    </lineage>
</organism>
<reference evidence="3 4" key="1">
    <citation type="journal article" date="2014" name="Antonie Van Leeuwenhoek">
        <title>Hyphomonas beringensis sp. nov. and Hyphomonas chukchiensis sp. nov., isolated from surface seawater of the Bering Sea and Chukchi Sea.</title>
        <authorList>
            <person name="Li C."/>
            <person name="Lai Q."/>
            <person name="Li G."/>
            <person name="Dong C."/>
            <person name="Wang J."/>
            <person name="Liao Y."/>
            <person name="Shao Z."/>
        </authorList>
    </citation>
    <scope>NUCLEOTIDE SEQUENCE [LARGE SCALE GENOMIC DNA]</scope>
    <source>
        <strain evidence="3 4">PS728</strain>
    </source>
</reference>
<evidence type="ECO:0000256" key="1">
    <source>
        <dbReference type="SAM" id="MobiDB-lite"/>
    </source>
</evidence>
<dbReference type="Proteomes" id="UP000027100">
    <property type="component" value="Unassembled WGS sequence"/>
</dbReference>
<name>A0A062VK92_9PROT</name>
<dbReference type="Gene3D" id="3.30.1150.10">
    <property type="match status" value="1"/>
</dbReference>
<evidence type="ECO:0008006" key="5">
    <source>
        <dbReference type="Google" id="ProtNLM"/>
    </source>
</evidence>
<feature type="signal peptide" evidence="2">
    <location>
        <begin position="1"/>
        <end position="19"/>
    </location>
</feature>
<evidence type="ECO:0000256" key="2">
    <source>
        <dbReference type="SAM" id="SignalP"/>
    </source>
</evidence>
<dbReference type="RefSeq" id="WP_051612500.1">
    <property type="nucleotide sequence ID" value="NZ_ARYM01000010.1"/>
</dbReference>